<dbReference type="OrthoDB" id="166132at2"/>
<reference evidence="1" key="1">
    <citation type="submission" date="2015-07" db="EMBL/GenBank/DDBJ databases">
        <title>Draft Genome Sequences of Anaerolinea thermolimosa IMO-1, Bellilinea caldifistulae GOMI-1, Leptolinea tardivitalis YMTK-2, Levilinea saccharolytica KIBI-1,Longilinea arvoryzae KOME-1, Previously Described as Members of the Anaerolineaceae (Chloroflexi).</title>
        <authorList>
            <person name="Sekiguchi Y."/>
            <person name="Ohashi A."/>
            <person name="Matsuura N."/>
            <person name="Tourlousse M.D."/>
        </authorList>
    </citation>
    <scope>NUCLEOTIDE SEQUENCE [LARGE SCALE GENOMIC DNA]</scope>
    <source>
        <strain evidence="1">KOME-1</strain>
    </source>
</reference>
<gene>
    <name evidence="1" type="ORF">LARV_00944</name>
</gene>
<evidence type="ECO:0000313" key="2">
    <source>
        <dbReference type="Proteomes" id="UP000055060"/>
    </source>
</evidence>
<dbReference type="AlphaFoldDB" id="A0A0S7BD34"/>
<evidence type="ECO:0000313" key="1">
    <source>
        <dbReference type="EMBL" id="GAP13193.1"/>
    </source>
</evidence>
<dbReference type="RefSeq" id="WP_075072544.1">
    <property type="nucleotide sequence ID" value="NZ_DF967972.1"/>
</dbReference>
<accession>A0A0S7BD34</accession>
<sequence length="178" mass="20061">MREFNISKRSLILFFLLIALIPAGILAIQYSDRIIPHPTPTPPVDDTEASEAVIAGVETFFTVNYEEGKDAWLERFCSNSTQSGCLFATSGSTSLWRRYIEMKTVTTAEVSPKTLIRRSENEQIWLVTIQLSQPLPGSEKTQDEAYALAVRENGVWKFDRFLLPQEIDALQQSSEGVE</sequence>
<protein>
    <submittedName>
        <fullName evidence="1">Uncharacterized protein</fullName>
    </submittedName>
</protein>
<dbReference type="STRING" id="360412.LARV_00944"/>
<dbReference type="EMBL" id="DF967972">
    <property type="protein sequence ID" value="GAP13193.1"/>
    <property type="molecule type" value="Genomic_DNA"/>
</dbReference>
<name>A0A0S7BD34_9CHLR</name>
<dbReference type="Proteomes" id="UP000055060">
    <property type="component" value="Unassembled WGS sequence"/>
</dbReference>
<organism evidence="1">
    <name type="scientific">Longilinea arvoryzae</name>
    <dbReference type="NCBI Taxonomy" id="360412"/>
    <lineage>
        <taxon>Bacteria</taxon>
        <taxon>Bacillati</taxon>
        <taxon>Chloroflexota</taxon>
        <taxon>Anaerolineae</taxon>
        <taxon>Anaerolineales</taxon>
        <taxon>Anaerolineaceae</taxon>
        <taxon>Longilinea</taxon>
    </lineage>
</organism>
<keyword evidence="2" id="KW-1185">Reference proteome</keyword>
<proteinExistence type="predicted"/>